<dbReference type="Gene3D" id="2.30.30.130">
    <property type="entry name" value="Transposase, Mu, C-terminal"/>
    <property type="match status" value="1"/>
</dbReference>
<protein>
    <submittedName>
        <fullName evidence="3">Mu transposase C-terminal domain-containing protein</fullName>
    </submittedName>
</protein>
<sequence>MPELVSQLETFLLTYNLQPHSETGVPPQERWEGGGFLPRLPESRTELDLLLLQVVKTRRVHSDGIHFLNHRYMDTTLAAYVGEEVVIRYDPRDIAEIRVFHKERFLCNAICAELSGQQIGIKEITRARNQRRKTLSAILRDRASSVESFSPPKAPQSSVNESKPIGTQPKETVTLKRYRNE</sequence>
<dbReference type="Pfam" id="PF09299">
    <property type="entry name" value="Mu-transpos_C"/>
    <property type="match status" value="1"/>
</dbReference>
<reference evidence="3" key="1">
    <citation type="submission" date="2022-08" db="EMBL/GenBank/DDBJ databases">
        <title>Alicyclobacillus dauci DSM2870, complete genome.</title>
        <authorList>
            <person name="Wang Q."/>
            <person name="Cai R."/>
            <person name="Wang Z."/>
        </authorList>
    </citation>
    <scope>NUCLEOTIDE SEQUENCE</scope>
    <source>
        <strain evidence="3">DSM 28700</strain>
    </source>
</reference>
<proteinExistence type="predicted"/>
<evidence type="ECO:0000313" key="4">
    <source>
        <dbReference type="Proteomes" id="UP001164803"/>
    </source>
</evidence>
<evidence type="ECO:0000313" key="3">
    <source>
        <dbReference type="EMBL" id="WAH36484.1"/>
    </source>
</evidence>
<evidence type="ECO:0000259" key="2">
    <source>
        <dbReference type="Pfam" id="PF09299"/>
    </source>
</evidence>
<evidence type="ECO:0000256" key="1">
    <source>
        <dbReference type="SAM" id="MobiDB-lite"/>
    </source>
</evidence>
<dbReference type="SUPFAM" id="SSF50610">
    <property type="entry name" value="mu transposase, C-terminal domain"/>
    <property type="match status" value="1"/>
</dbReference>
<dbReference type="Proteomes" id="UP001164803">
    <property type="component" value="Chromosome"/>
</dbReference>
<keyword evidence="4" id="KW-1185">Reference proteome</keyword>
<accession>A0ABY6Z0T8</accession>
<feature type="region of interest" description="Disordered" evidence="1">
    <location>
        <begin position="143"/>
        <end position="181"/>
    </location>
</feature>
<feature type="domain" description="Transposase-like Mu C-terminal" evidence="2">
    <location>
        <begin position="49"/>
        <end position="107"/>
    </location>
</feature>
<dbReference type="InterPro" id="IPR015378">
    <property type="entry name" value="Transposase-like_Mu_C"/>
</dbReference>
<dbReference type="RefSeq" id="WP_268043828.1">
    <property type="nucleotide sequence ID" value="NZ_CP104064.1"/>
</dbReference>
<gene>
    <name evidence="3" type="ORF">NZD86_20080</name>
</gene>
<organism evidence="3 4">
    <name type="scientific">Alicyclobacillus dauci</name>
    <dbReference type="NCBI Taxonomy" id="1475485"/>
    <lineage>
        <taxon>Bacteria</taxon>
        <taxon>Bacillati</taxon>
        <taxon>Bacillota</taxon>
        <taxon>Bacilli</taxon>
        <taxon>Bacillales</taxon>
        <taxon>Alicyclobacillaceae</taxon>
        <taxon>Alicyclobacillus</taxon>
    </lineage>
</organism>
<dbReference type="InterPro" id="IPR009004">
    <property type="entry name" value="Transposase_Mu_C"/>
</dbReference>
<dbReference type="EMBL" id="CP104064">
    <property type="protein sequence ID" value="WAH36484.1"/>
    <property type="molecule type" value="Genomic_DNA"/>
</dbReference>
<name>A0ABY6Z0T8_9BACL</name>